<name>A0A819PAB7_9BILA</name>
<comment type="caution">
    <text evidence="2">The sequence shown here is derived from an EMBL/GenBank/DDBJ whole genome shotgun (WGS) entry which is preliminary data.</text>
</comment>
<organism evidence="2 3">
    <name type="scientific">Rotaria sordida</name>
    <dbReference type="NCBI Taxonomy" id="392033"/>
    <lineage>
        <taxon>Eukaryota</taxon>
        <taxon>Metazoa</taxon>
        <taxon>Spiralia</taxon>
        <taxon>Gnathifera</taxon>
        <taxon>Rotifera</taxon>
        <taxon>Eurotatoria</taxon>
        <taxon>Bdelloidea</taxon>
        <taxon>Philodinida</taxon>
        <taxon>Philodinidae</taxon>
        <taxon>Rotaria</taxon>
    </lineage>
</organism>
<evidence type="ECO:0000313" key="3">
    <source>
        <dbReference type="Proteomes" id="UP000663874"/>
    </source>
</evidence>
<reference evidence="2" key="1">
    <citation type="submission" date="2021-02" db="EMBL/GenBank/DDBJ databases">
        <authorList>
            <person name="Nowell W R."/>
        </authorList>
    </citation>
    <scope>NUCLEOTIDE SEQUENCE</scope>
</reference>
<protein>
    <submittedName>
        <fullName evidence="2">Uncharacterized protein</fullName>
    </submittedName>
</protein>
<dbReference type="Proteomes" id="UP000663874">
    <property type="component" value="Unassembled WGS sequence"/>
</dbReference>
<evidence type="ECO:0000256" key="1">
    <source>
        <dbReference type="SAM" id="MobiDB-lite"/>
    </source>
</evidence>
<gene>
    <name evidence="2" type="ORF">FNK824_LOCUS26640</name>
</gene>
<accession>A0A819PAB7</accession>
<dbReference type="EMBL" id="CAJOBE010006659">
    <property type="protein sequence ID" value="CAF4013442.1"/>
    <property type="molecule type" value="Genomic_DNA"/>
</dbReference>
<proteinExistence type="predicted"/>
<feature type="region of interest" description="Disordered" evidence="1">
    <location>
        <begin position="1"/>
        <end position="60"/>
    </location>
</feature>
<evidence type="ECO:0000313" key="2">
    <source>
        <dbReference type="EMBL" id="CAF4013442.1"/>
    </source>
</evidence>
<feature type="compositionally biased region" description="Low complexity" evidence="1">
    <location>
        <begin position="21"/>
        <end position="46"/>
    </location>
</feature>
<sequence>MIKNLGNHSNDSNNIRRRRSSSNGSSSDNNLKINKNLGNRSNGSNNIRRRRNLSNGSSLYNHHQMNCSPLKLRQYDRSSTEYCRAKVIRTRMIIGQPKHVPKHDILVVDRGFRDSVSVIQALGLDVAMPPFLDESDLSIVCALINHYQTPMATPKPEDSEVGQKIMKLLHQKNKI</sequence>
<dbReference type="AlphaFoldDB" id="A0A819PAB7"/>